<evidence type="ECO:0000313" key="7">
    <source>
        <dbReference type="EMBL" id="SET03019.1"/>
    </source>
</evidence>
<dbReference type="PANTHER" id="PTHR14413:SF16">
    <property type="entry name" value="LARGE RIBOSOMAL SUBUNIT PROTEIN BL17M"/>
    <property type="match status" value="1"/>
</dbReference>
<protein>
    <recommendedName>
        <fullName evidence="4">Large ribosomal subunit protein bL17</fullName>
    </recommendedName>
</protein>
<evidence type="ECO:0000256" key="1">
    <source>
        <dbReference type="ARBA" id="ARBA00008777"/>
    </source>
</evidence>
<evidence type="ECO:0000256" key="3">
    <source>
        <dbReference type="ARBA" id="ARBA00023274"/>
    </source>
</evidence>
<name>A0A1I0B8J1_9BACT</name>
<evidence type="ECO:0000256" key="5">
    <source>
        <dbReference type="RuleBase" id="RU000660"/>
    </source>
</evidence>
<dbReference type="GO" id="GO:0022625">
    <property type="term" value="C:cytosolic large ribosomal subunit"/>
    <property type="evidence" value="ECO:0007669"/>
    <property type="project" value="TreeGrafter"/>
</dbReference>
<dbReference type="PANTHER" id="PTHR14413">
    <property type="entry name" value="RIBOSOMAL PROTEIN L17"/>
    <property type="match status" value="1"/>
</dbReference>
<keyword evidence="2 4" id="KW-0689">Ribosomal protein</keyword>
<organism evidence="7 8">
    <name type="scientific">Stigmatella erecta</name>
    <dbReference type="NCBI Taxonomy" id="83460"/>
    <lineage>
        <taxon>Bacteria</taxon>
        <taxon>Pseudomonadati</taxon>
        <taxon>Myxococcota</taxon>
        <taxon>Myxococcia</taxon>
        <taxon>Myxococcales</taxon>
        <taxon>Cystobacterineae</taxon>
        <taxon>Archangiaceae</taxon>
        <taxon>Stigmatella</taxon>
    </lineage>
</organism>
<proteinExistence type="inferred from homology"/>
<keyword evidence="8" id="KW-1185">Reference proteome</keyword>
<dbReference type="PROSITE" id="PS01167">
    <property type="entry name" value="RIBOSOMAL_L17"/>
    <property type="match status" value="1"/>
</dbReference>
<gene>
    <name evidence="4" type="primary">rplQ</name>
    <name evidence="7" type="ORF">SAMN05443639_101948</name>
</gene>
<comment type="subunit">
    <text evidence="4">Part of the 50S ribosomal subunit. Contacts protein L32.</text>
</comment>
<sequence>MRHRLGQRKLHRTTSHRLAMLNNMVTSLLEHEAIRTTLPKAKEARKLAERIITLGKRGGLANVRLAARTVKNKDVLQKVFSEYKDRYNTRNGGYTRIVKLGFRRGDAAEVALLELVDRPAKAKPAEATEGGEGAAQAEETKAE</sequence>
<dbReference type="GO" id="GO:0006412">
    <property type="term" value="P:translation"/>
    <property type="evidence" value="ECO:0007669"/>
    <property type="project" value="UniProtKB-UniRule"/>
</dbReference>
<dbReference type="Pfam" id="PF01196">
    <property type="entry name" value="Ribosomal_L17"/>
    <property type="match status" value="1"/>
</dbReference>
<dbReference type="SUPFAM" id="SSF64263">
    <property type="entry name" value="Prokaryotic ribosomal protein L17"/>
    <property type="match status" value="1"/>
</dbReference>
<evidence type="ECO:0000313" key="8">
    <source>
        <dbReference type="Proteomes" id="UP000199181"/>
    </source>
</evidence>
<evidence type="ECO:0000256" key="6">
    <source>
        <dbReference type="SAM" id="MobiDB-lite"/>
    </source>
</evidence>
<dbReference type="InterPro" id="IPR000456">
    <property type="entry name" value="Ribosomal_bL17"/>
</dbReference>
<reference evidence="8" key="1">
    <citation type="submission" date="2016-10" db="EMBL/GenBank/DDBJ databases">
        <authorList>
            <person name="Varghese N."/>
            <person name="Submissions S."/>
        </authorList>
    </citation>
    <scope>NUCLEOTIDE SEQUENCE [LARGE SCALE GENOMIC DNA]</scope>
    <source>
        <strain evidence="8">DSM 16858</strain>
    </source>
</reference>
<dbReference type="InterPro" id="IPR036373">
    <property type="entry name" value="Ribosomal_bL17_sf"/>
</dbReference>
<dbReference type="NCBIfam" id="TIGR00059">
    <property type="entry name" value="L17"/>
    <property type="match status" value="1"/>
</dbReference>
<dbReference type="GO" id="GO:0003735">
    <property type="term" value="F:structural constituent of ribosome"/>
    <property type="evidence" value="ECO:0007669"/>
    <property type="project" value="InterPro"/>
</dbReference>
<accession>A0A1I0B8J1</accession>
<dbReference type="AlphaFoldDB" id="A0A1I0B8J1"/>
<feature type="region of interest" description="Disordered" evidence="6">
    <location>
        <begin position="121"/>
        <end position="143"/>
    </location>
</feature>
<dbReference type="InterPro" id="IPR047859">
    <property type="entry name" value="Ribosomal_bL17_CS"/>
</dbReference>
<dbReference type="Gene3D" id="3.90.1030.10">
    <property type="entry name" value="Ribosomal protein L17"/>
    <property type="match status" value="1"/>
</dbReference>
<evidence type="ECO:0000256" key="2">
    <source>
        <dbReference type="ARBA" id="ARBA00022980"/>
    </source>
</evidence>
<evidence type="ECO:0000256" key="4">
    <source>
        <dbReference type="HAMAP-Rule" id="MF_01368"/>
    </source>
</evidence>
<keyword evidence="3 4" id="KW-0687">Ribonucleoprotein</keyword>
<comment type="similarity">
    <text evidence="1 4 5">Belongs to the bacterial ribosomal protein bL17 family.</text>
</comment>
<dbReference type="HAMAP" id="MF_01368">
    <property type="entry name" value="Ribosomal_bL17"/>
    <property type="match status" value="1"/>
</dbReference>
<dbReference type="EMBL" id="FOIJ01000001">
    <property type="protein sequence ID" value="SET03019.1"/>
    <property type="molecule type" value="Genomic_DNA"/>
</dbReference>
<dbReference type="Proteomes" id="UP000199181">
    <property type="component" value="Unassembled WGS sequence"/>
</dbReference>
<dbReference type="RefSeq" id="WP_093515791.1">
    <property type="nucleotide sequence ID" value="NZ_FOIJ01000001.1"/>
</dbReference>